<proteinExistence type="predicted"/>
<evidence type="ECO:0008006" key="3">
    <source>
        <dbReference type="Google" id="ProtNLM"/>
    </source>
</evidence>
<dbReference type="Pfam" id="PF13826">
    <property type="entry name" value="Monooxy_af470-like"/>
    <property type="match status" value="1"/>
</dbReference>
<dbReference type="InterPro" id="IPR025444">
    <property type="entry name" value="Monooxy_af470"/>
</dbReference>
<dbReference type="AlphaFoldDB" id="A0A6A6JFW4"/>
<dbReference type="RefSeq" id="XP_033652055.1">
    <property type="nucleotide sequence ID" value="XM_033797077.1"/>
</dbReference>
<gene>
    <name evidence="1" type="ORF">EI97DRAFT_422151</name>
</gene>
<reference evidence="1" key="1">
    <citation type="journal article" date="2020" name="Stud. Mycol.">
        <title>101 Dothideomycetes genomes: a test case for predicting lifestyles and emergence of pathogens.</title>
        <authorList>
            <person name="Haridas S."/>
            <person name="Albert R."/>
            <person name="Binder M."/>
            <person name="Bloem J."/>
            <person name="Labutti K."/>
            <person name="Salamov A."/>
            <person name="Andreopoulos B."/>
            <person name="Baker S."/>
            <person name="Barry K."/>
            <person name="Bills G."/>
            <person name="Bluhm B."/>
            <person name="Cannon C."/>
            <person name="Castanera R."/>
            <person name="Culley D."/>
            <person name="Daum C."/>
            <person name="Ezra D."/>
            <person name="Gonzalez J."/>
            <person name="Henrissat B."/>
            <person name="Kuo A."/>
            <person name="Liang C."/>
            <person name="Lipzen A."/>
            <person name="Lutzoni F."/>
            <person name="Magnuson J."/>
            <person name="Mondo S."/>
            <person name="Nolan M."/>
            <person name="Ohm R."/>
            <person name="Pangilinan J."/>
            <person name="Park H.-J."/>
            <person name="Ramirez L."/>
            <person name="Alfaro M."/>
            <person name="Sun H."/>
            <person name="Tritt A."/>
            <person name="Yoshinaga Y."/>
            <person name="Zwiers L.-H."/>
            <person name="Turgeon B."/>
            <person name="Goodwin S."/>
            <person name="Spatafora J."/>
            <person name="Crous P."/>
            <person name="Grigoriev I."/>
        </authorList>
    </citation>
    <scope>NUCLEOTIDE SEQUENCE</scope>
    <source>
        <strain evidence="1">CBS 379.55</strain>
    </source>
</reference>
<dbReference type="OrthoDB" id="3202396at2759"/>
<organism evidence="1 2">
    <name type="scientific">Westerdykella ornata</name>
    <dbReference type="NCBI Taxonomy" id="318751"/>
    <lineage>
        <taxon>Eukaryota</taxon>
        <taxon>Fungi</taxon>
        <taxon>Dikarya</taxon>
        <taxon>Ascomycota</taxon>
        <taxon>Pezizomycotina</taxon>
        <taxon>Dothideomycetes</taxon>
        <taxon>Pleosporomycetidae</taxon>
        <taxon>Pleosporales</taxon>
        <taxon>Sporormiaceae</taxon>
        <taxon>Westerdykella</taxon>
    </lineage>
</organism>
<sequence>MSTPKSPASKPARHRFPLIIRLFKPSDYRISTWLLLGGTLQCLLLAALPRNIAFLPPILLLAFRALRGYLQATGYLHNPLTDGVNYGRSTSQYPSADGTDAVKPSQDTIVILLLCVSFSHPNGAFSHGSPIIGKYFRQMWRDANAQREKYGYLGNMPPLVVEKDKSETYGPRNGDDQGKTMVFISYWKTLDGLHSFAHSEAHMKGWLWWDRGAGAKYKHIGIGHEVYEAPAGHWENIYHNFRPFGLANAKFPVNTEGEKEGEGKVRWVSGLRPVTGKEWKGMEVRMGRAPGRVELVKAAPL</sequence>
<accession>A0A6A6JFW4</accession>
<keyword evidence="2" id="KW-1185">Reference proteome</keyword>
<dbReference type="GeneID" id="54550252"/>
<protein>
    <recommendedName>
        <fullName evidence="3">DUF4188 domain-containing protein</fullName>
    </recommendedName>
</protein>
<dbReference type="EMBL" id="ML986502">
    <property type="protein sequence ID" value="KAF2274516.1"/>
    <property type="molecule type" value="Genomic_DNA"/>
</dbReference>
<evidence type="ECO:0000313" key="2">
    <source>
        <dbReference type="Proteomes" id="UP000800097"/>
    </source>
</evidence>
<evidence type="ECO:0000313" key="1">
    <source>
        <dbReference type="EMBL" id="KAF2274516.1"/>
    </source>
</evidence>
<name>A0A6A6JFW4_WESOR</name>
<dbReference type="Proteomes" id="UP000800097">
    <property type="component" value="Unassembled WGS sequence"/>
</dbReference>